<comment type="caution">
    <text evidence="1">The sequence shown here is derived from an EMBL/GenBank/DDBJ whole genome shotgun (WGS) entry which is preliminary data.</text>
</comment>
<protein>
    <submittedName>
        <fullName evidence="1">Type VI secretion system tip protein VgrG</fullName>
    </submittedName>
</protein>
<dbReference type="Proteomes" id="UP000323909">
    <property type="component" value="Unassembled WGS sequence"/>
</dbReference>
<dbReference type="AlphaFoldDB" id="A0A5M8ECI5"/>
<gene>
    <name evidence="1" type="ORF">F3K53_33220</name>
</gene>
<reference evidence="1 2" key="1">
    <citation type="submission" date="2019-09" db="EMBL/GenBank/DDBJ databases">
        <title>Genomic sequencing of 4 copper resistant soil isolates.</title>
        <authorList>
            <person name="Havryliuk O."/>
        </authorList>
    </citation>
    <scope>NUCLEOTIDE SEQUENCE [LARGE SCALE GENOMIC DNA]</scope>
    <source>
        <strain evidence="1 2">UKR4</strain>
    </source>
</reference>
<evidence type="ECO:0000313" key="2">
    <source>
        <dbReference type="Proteomes" id="UP000323909"/>
    </source>
</evidence>
<accession>A0A5M8ECI5</accession>
<sequence>LDTSSIVSGTLGDHYIKAAHYAFTGPASLKAAHPEYPQSLFKQPLRLSMPQIPNASDQGWAGMPYTLYADGAVLKQGVLDKSGQVLIDHAVVTQQYRMELANGVNCQIPVPTDYRNAEQAHLANGGMHNHRSRADAEVSQPTSHTDHRALYAAAIRAISEQEGKAS</sequence>
<proteinExistence type="predicted"/>
<dbReference type="EMBL" id="VWXT01000839">
    <property type="protein sequence ID" value="KAA6166782.1"/>
    <property type="molecule type" value="Genomic_DNA"/>
</dbReference>
<name>A0A5M8ECI5_PSEVE</name>
<feature type="non-terminal residue" evidence="1">
    <location>
        <position position="1"/>
    </location>
</feature>
<organism evidence="1 2">
    <name type="scientific">Pseudomonas veronii</name>
    <dbReference type="NCBI Taxonomy" id="76761"/>
    <lineage>
        <taxon>Bacteria</taxon>
        <taxon>Pseudomonadati</taxon>
        <taxon>Pseudomonadota</taxon>
        <taxon>Gammaproteobacteria</taxon>
        <taxon>Pseudomonadales</taxon>
        <taxon>Pseudomonadaceae</taxon>
        <taxon>Pseudomonas</taxon>
    </lineage>
</organism>
<evidence type="ECO:0000313" key="1">
    <source>
        <dbReference type="EMBL" id="KAA6166782.1"/>
    </source>
</evidence>